<evidence type="ECO:0000313" key="2">
    <source>
        <dbReference type="EMBL" id="CAL8124536.1"/>
    </source>
</evidence>
<evidence type="ECO:0000256" key="1">
    <source>
        <dbReference type="SAM" id="Phobius"/>
    </source>
</evidence>
<keyword evidence="1" id="KW-1133">Transmembrane helix</keyword>
<feature type="transmembrane region" description="Helical" evidence="1">
    <location>
        <begin position="66"/>
        <end position="85"/>
    </location>
</feature>
<protein>
    <recommendedName>
        <fullName evidence="4">Gustatory receptor</fullName>
    </recommendedName>
</protein>
<feature type="transmembrane region" description="Helical" evidence="1">
    <location>
        <begin position="43"/>
        <end position="60"/>
    </location>
</feature>
<keyword evidence="1" id="KW-0812">Transmembrane</keyword>
<organism evidence="2 3">
    <name type="scientific">Orchesella dallaii</name>
    <dbReference type="NCBI Taxonomy" id="48710"/>
    <lineage>
        <taxon>Eukaryota</taxon>
        <taxon>Metazoa</taxon>
        <taxon>Ecdysozoa</taxon>
        <taxon>Arthropoda</taxon>
        <taxon>Hexapoda</taxon>
        <taxon>Collembola</taxon>
        <taxon>Entomobryomorpha</taxon>
        <taxon>Entomobryoidea</taxon>
        <taxon>Orchesellidae</taxon>
        <taxon>Orchesellinae</taxon>
        <taxon>Orchesella</taxon>
    </lineage>
</organism>
<name>A0ABP1RDR6_9HEXA</name>
<proteinExistence type="predicted"/>
<keyword evidence="1" id="KW-0472">Membrane</keyword>
<dbReference type="Proteomes" id="UP001642540">
    <property type="component" value="Unassembled WGS sequence"/>
</dbReference>
<feature type="transmembrane region" description="Helical" evidence="1">
    <location>
        <begin position="189"/>
        <end position="210"/>
    </location>
</feature>
<accession>A0ABP1RDR6</accession>
<keyword evidence="3" id="KW-1185">Reference proteome</keyword>
<evidence type="ECO:0008006" key="4">
    <source>
        <dbReference type="Google" id="ProtNLM"/>
    </source>
</evidence>
<evidence type="ECO:0000313" key="3">
    <source>
        <dbReference type="Proteomes" id="UP001642540"/>
    </source>
</evidence>
<sequence length="397" mass="45800">MQQTSLFRLVFNYYSVLCLNPYKEWSLKPLIRLLFGISRLNSFLQICYLILLVLGVFQGVHGDMEVFGYIEAFLWIAALSLYGCSDHLFLSKTFRTNLDALQNVIETVLTSSDMEIAKPSGNERFKFFTGEKKTIKLCLLFFALDCFQVKGLFVAFYDIVGDRMHLYSISPWKSFTLQVLDWLLEASNMSILILVISLMVVLPGTIAFYLEECLDRMTKLLNENIGYEKNAFNECVQLLNVYQQIFFIGRELNKRLGMAIFFLHVIISLQQLSQTYCVFQLLRSGATYTDLEFFFVDIFITLVRLAASFDALSVVDRASTNFRVAVKQYTQKHYSFRNHDENQTSNSSGMRRKFIERKARSLKNVSMNIGPCKCNSDLVLVGMSVYLDYYTTAALWP</sequence>
<comment type="caution">
    <text evidence="2">The sequence shown here is derived from an EMBL/GenBank/DDBJ whole genome shotgun (WGS) entry which is preliminary data.</text>
</comment>
<reference evidence="2 3" key="1">
    <citation type="submission" date="2024-08" db="EMBL/GenBank/DDBJ databases">
        <authorList>
            <person name="Cucini C."/>
            <person name="Frati F."/>
        </authorList>
    </citation>
    <scope>NUCLEOTIDE SEQUENCE [LARGE SCALE GENOMIC DNA]</scope>
</reference>
<dbReference type="EMBL" id="CAXLJM020000068">
    <property type="protein sequence ID" value="CAL8124536.1"/>
    <property type="molecule type" value="Genomic_DNA"/>
</dbReference>
<feature type="transmembrane region" description="Helical" evidence="1">
    <location>
        <begin position="256"/>
        <end position="273"/>
    </location>
</feature>
<feature type="transmembrane region" description="Helical" evidence="1">
    <location>
        <begin position="134"/>
        <end position="157"/>
    </location>
</feature>
<gene>
    <name evidence="2" type="ORF">ODALV1_LOCUS20652</name>
</gene>
<feature type="transmembrane region" description="Helical" evidence="1">
    <location>
        <begin position="293"/>
        <end position="315"/>
    </location>
</feature>